<accession>A0A520KGB0</accession>
<protein>
    <recommendedName>
        <fullName evidence="5">ORC1-type DNA replication protein</fullName>
    </recommendedName>
</protein>
<dbReference type="HAMAP" id="MF_01407">
    <property type="entry name" value="ORC1_type_DNA_replic_protein"/>
    <property type="match status" value="1"/>
</dbReference>
<dbReference type="PANTHER" id="PTHR10763">
    <property type="entry name" value="CELL DIVISION CONTROL PROTEIN 6-RELATED"/>
    <property type="match status" value="1"/>
</dbReference>
<evidence type="ECO:0000256" key="3">
    <source>
        <dbReference type="ARBA" id="ARBA00022741"/>
    </source>
</evidence>
<dbReference type="EMBL" id="RXIH01000014">
    <property type="protein sequence ID" value="RZN56950.1"/>
    <property type="molecule type" value="Genomic_DNA"/>
</dbReference>
<evidence type="ECO:0000259" key="6">
    <source>
        <dbReference type="SMART" id="SM01074"/>
    </source>
</evidence>
<evidence type="ECO:0000256" key="1">
    <source>
        <dbReference type="ARBA" id="ARBA00006184"/>
    </source>
</evidence>
<dbReference type="Gene3D" id="1.10.8.60">
    <property type="match status" value="1"/>
</dbReference>
<dbReference type="Pfam" id="PF13401">
    <property type="entry name" value="AAA_22"/>
    <property type="match status" value="1"/>
</dbReference>
<comment type="similarity">
    <text evidence="1 5">Belongs to the CDC6/cdc18 family.</text>
</comment>
<dbReference type="InterPro" id="IPR036390">
    <property type="entry name" value="WH_DNA-bd_sf"/>
</dbReference>
<dbReference type="InterPro" id="IPR049945">
    <property type="entry name" value="AAA_22"/>
</dbReference>
<dbReference type="EMBL" id="QNVI01000031">
    <property type="protein sequence ID" value="TDA39230.1"/>
    <property type="molecule type" value="Genomic_DNA"/>
</dbReference>
<sequence length="390" mass="45006">MTYDIILKELEKPSVFKNEAVLFPDYVPVNLVHREEQIRNLTRLFRIMIDSPGAILQRAILVGDTGVGKTAVAKRFGTTMEDIAKERKINLKYIHINCYKDRTFFLIIRKIAQSLIPNIPNRGLSVQEFFNLIWNYLEENNLYILLTLDEVDFIIENEALLYFLSRINDEYVNKKQRISIILITRNLNLLYEIDRSIQSTLLHNIIKFDPYTSNQLYDIIKLRSKEALKEGVIDDDTLNMIAEIAASRGDARYALELLWRAGKYADADGSNKILPEHVRKAQSDVFPFPVNIILELSLHEKLLLLSIASILKKSKSTHTNMGEVESVYNMICENKKIEPRKHTQLWEYIQNLKNIGIIQTKVINTKGRTTIINLTGIPAEKLESILSSEK</sequence>
<reference evidence="8 10" key="1">
    <citation type="journal article" date="2019" name="Nat. Microbiol.">
        <title>Expanding anaerobic alkane metabolism in the domain of Archaea.</title>
        <authorList>
            <person name="Wang Y."/>
            <person name="Wegener G."/>
            <person name="Hou J."/>
            <person name="Wang F."/>
            <person name="Xiao X."/>
        </authorList>
    </citation>
    <scope>NUCLEOTIDE SEQUENCE [LARGE SCALE GENOMIC DNA]</scope>
    <source>
        <strain evidence="8">WYZ-LMO11</strain>
    </source>
</reference>
<evidence type="ECO:0000256" key="2">
    <source>
        <dbReference type="ARBA" id="ARBA00022705"/>
    </source>
</evidence>
<evidence type="ECO:0000313" key="7">
    <source>
        <dbReference type="EMBL" id="RZN56950.1"/>
    </source>
</evidence>
<gene>
    <name evidence="8" type="ORF">DSO09_02585</name>
    <name evidence="7" type="ORF">EF809_01750</name>
</gene>
<dbReference type="Gene3D" id="1.10.10.10">
    <property type="entry name" value="Winged helix-like DNA-binding domain superfamily/Winged helix DNA-binding domain"/>
    <property type="match status" value="1"/>
</dbReference>
<dbReference type="InterPro" id="IPR015163">
    <property type="entry name" value="Cdc6_C"/>
</dbReference>
<feature type="binding site" evidence="5">
    <location>
        <position position="211"/>
    </location>
    <ligand>
        <name>ATP</name>
        <dbReference type="ChEBI" id="CHEBI:30616"/>
    </ligand>
</feature>
<keyword evidence="4 5" id="KW-0067">ATP-binding</keyword>
<organism evidence="7 9">
    <name type="scientific">Thermoproteota archaeon</name>
    <dbReference type="NCBI Taxonomy" id="2056631"/>
    <lineage>
        <taxon>Archaea</taxon>
        <taxon>Thermoproteota</taxon>
    </lineage>
</organism>
<keyword evidence="3 5" id="KW-0547">Nucleotide-binding</keyword>
<dbReference type="InterPro" id="IPR027417">
    <property type="entry name" value="P-loop_NTPase"/>
</dbReference>
<dbReference type="Proteomes" id="UP000317265">
    <property type="component" value="Unassembled WGS sequence"/>
</dbReference>
<evidence type="ECO:0000313" key="10">
    <source>
        <dbReference type="Proteomes" id="UP000317265"/>
    </source>
</evidence>
<dbReference type="Gene3D" id="3.40.50.300">
    <property type="entry name" value="P-loop containing nucleotide triphosphate hydrolases"/>
    <property type="match status" value="1"/>
</dbReference>
<dbReference type="Proteomes" id="UP000316080">
    <property type="component" value="Unassembled WGS sequence"/>
</dbReference>
<evidence type="ECO:0000256" key="4">
    <source>
        <dbReference type="ARBA" id="ARBA00022840"/>
    </source>
</evidence>
<dbReference type="GO" id="GO:0005524">
    <property type="term" value="F:ATP binding"/>
    <property type="evidence" value="ECO:0007669"/>
    <property type="project" value="UniProtKB-UniRule"/>
</dbReference>
<name>A0A520KGB0_9CREN</name>
<dbReference type="Pfam" id="PF09079">
    <property type="entry name" value="WHD_Cdc6"/>
    <property type="match status" value="1"/>
</dbReference>
<evidence type="ECO:0000256" key="5">
    <source>
        <dbReference type="HAMAP-Rule" id="MF_01407"/>
    </source>
</evidence>
<dbReference type="FunFam" id="1.10.8.60:FF:000073">
    <property type="entry name" value="ORC1-type DNA replication protein"/>
    <property type="match status" value="1"/>
</dbReference>
<dbReference type="SUPFAM" id="SSF46785">
    <property type="entry name" value="Winged helix' DNA-binding domain"/>
    <property type="match status" value="1"/>
</dbReference>
<keyword evidence="2 5" id="KW-0235">DNA replication</keyword>
<dbReference type="InterPro" id="IPR014277">
    <property type="entry name" value="Orc1/Cdc6_arc"/>
</dbReference>
<dbReference type="InterPro" id="IPR050311">
    <property type="entry name" value="ORC1/CDC6"/>
</dbReference>
<evidence type="ECO:0000313" key="9">
    <source>
        <dbReference type="Proteomes" id="UP000316080"/>
    </source>
</evidence>
<comment type="function">
    <text evidence="5">Involved in regulation of DNA replication.</text>
</comment>
<reference evidence="7 9" key="2">
    <citation type="journal article" date="2019" name="Nat. Microbiol.">
        <title>Wide diversity of methane and short-chain alkane metabolisms in uncultured archaea.</title>
        <authorList>
            <person name="Borrel G."/>
            <person name="Adam P.S."/>
            <person name="McKay L.J."/>
            <person name="Chen L.X."/>
            <person name="Sierra-Garcia I.N."/>
            <person name="Sieber C.M."/>
            <person name="Letourneur Q."/>
            <person name="Ghozlane A."/>
            <person name="Andersen G.L."/>
            <person name="Li W.J."/>
            <person name="Hallam S.J."/>
            <person name="Muyzer G."/>
            <person name="de Oliveira V.M."/>
            <person name="Inskeep W.P."/>
            <person name="Banfield J.F."/>
            <person name="Gribaldo S."/>
        </authorList>
    </citation>
    <scope>NUCLEOTIDE SEQUENCE [LARGE SCALE GENOMIC DNA]</scope>
    <source>
        <strain evidence="7">Verst-YHS</strain>
    </source>
</reference>
<dbReference type="SUPFAM" id="SSF52540">
    <property type="entry name" value="P-loop containing nucleoside triphosphate hydrolases"/>
    <property type="match status" value="1"/>
</dbReference>
<dbReference type="NCBIfam" id="NF001623">
    <property type="entry name" value="PRK00411.1-1"/>
    <property type="match status" value="1"/>
</dbReference>
<dbReference type="Pfam" id="PF22703">
    <property type="entry name" value="Cdc6_lid"/>
    <property type="match status" value="1"/>
</dbReference>
<dbReference type="GO" id="GO:0016887">
    <property type="term" value="F:ATP hydrolysis activity"/>
    <property type="evidence" value="ECO:0007669"/>
    <property type="project" value="InterPro"/>
</dbReference>
<dbReference type="PANTHER" id="PTHR10763:SF31">
    <property type="entry name" value="ORC1-TYPE DNA REPLICATION PROTEIN 2"/>
    <property type="match status" value="1"/>
</dbReference>
<feature type="binding site" evidence="5">
    <location>
        <begin position="67"/>
        <end position="71"/>
    </location>
    <ligand>
        <name>ATP</name>
        <dbReference type="ChEBI" id="CHEBI:30616"/>
    </ligand>
</feature>
<feature type="binding site" evidence="5">
    <location>
        <position position="223"/>
    </location>
    <ligand>
        <name>ATP</name>
        <dbReference type="ChEBI" id="CHEBI:30616"/>
    </ligand>
</feature>
<dbReference type="AlphaFoldDB" id="A0A520KGB0"/>
<dbReference type="SMART" id="SM01074">
    <property type="entry name" value="Cdc6_C"/>
    <property type="match status" value="1"/>
</dbReference>
<proteinExistence type="inferred from homology"/>
<dbReference type="GO" id="GO:0006260">
    <property type="term" value="P:DNA replication"/>
    <property type="evidence" value="ECO:0007669"/>
    <property type="project" value="UniProtKB-UniRule"/>
</dbReference>
<comment type="caution">
    <text evidence="7">The sequence shown here is derived from an EMBL/GenBank/DDBJ whole genome shotgun (WGS) entry which is preliminary data.</text>
</comment>
<feature type="domain" description="Cdc6 C-terminal" evidence="6">
    <location>
        <begin position="304"/>
        <end position="386"/>
    </location>
</feature>
<dbReference type="NCBIfam" id="TIGR02928">
    <property type="entry name" value="orc1/cdc6 family replication initiation protein"/>
    <property type="match status" value="1"/>
</dbReference>
<dbReference type="InterPro" id="IPR055237">
    <property type="entry name" value="Cdc6_lid"/>
</dbReference>
<evidence type="ECO:0000313" key="8">
    <source>
        <dbReference type="EMBL" id="TDA39230.1"/>
    </source>
</evidence>
<dbReference type="InterPro" id="IPR036388">
    <property type="entry name" value="WH-like_DNA-bd_sf"/>
</dbReference>